<dbReference type="Proteomes" id="UP001157418">
    <property type="component" value="Unassembled WGS sequence"/>
</dbReference>
<protein>
    <submittedName>
        <fullName evidence="1">Uncharacterized protein</fullName>
    </submittedName>
</protein>
<dbReference type="AlphaFoldDB" id="A0AAU9LY65"/>
<dbReference type="EMBL" id="CAKMRJ010000113">
    <property type="protein sequence ID" value="CAH1418186.1"/>
    <property type="molecule type" value="Genomic_DNA"/>
</dbReference>
<comment type="caution">
    <text evidence="1">The sequence shown here is derived from an EMBL/GenBank/DDBJ whole genome shotgun (WGS) entry which is preliminary data.</text>
</comment>
<proteinExistence type="predicted"/>
<accession>A0AAU9LY65</accession>
<name>A0AAU9LY65_9ASTR</name>
<evidence type="ECO:0000313" key="2">
    <source>
        <dbReference type="Proteomes" id="UP001157418"/>
    </source>
</evidence>
<keyword evidence="2" id="KW-1185">Reference proteome</keyword>
<evidence type="ECO:0000313" key="1">
    <source>
        <dbReference type="EMBL" id="CAH1418186.1"/>
    </source>
</evidence>
<gene>
    <name evidence="1" type="ORF">LVIROSA_LOCUS5798</name>
</gene>
<sequence>MAEGKIESSVVVIDQPTKHLSPSPKIEFHLSLPSSGCNRIGFLIIGYNLSNIFQIIKVFDLCGFPFEFDGGESVKYMTEDEGDDVETMLKAVKMKMKLV</sequence>
<reference evidence="1 2" key="1">
    <citation type="submission" date="2022-01" db="EMBL/GenBank/DDBJ databases">
        <authorList>
            <person name="Xiong W."/>
            <person name="Schranz E."/>
        </authorList>
    </citation>
    <scope>NUCLEOTIDE SEQUENCE [LARGE SCALE GENOMIC DNA]</scope>
</reference>
<organism evidence="1 2">
    <name type="scientific">Lactuca virosa</name>
    <dbReference type="NCBI Taxonomy" id="75947"/>
    <lineage>
        <taxon>Eukaryota</taxon>
        <taxon>Viridiplantae</taxon>
        <taxon>Streptophyta</taxon>
        <taxon>Embryophyta</taxon>
        <taxon>Tracheophyta</taxon>
        <taxon>Spermatophyta</taxon>
        <taxon>Magnoliopsida</taxon>
        <taxon>eudicotyledons</taxon>
        <taxon>Gunneridae</taxon>
        <taxon>Pentapetalae</taxon>
        <taxon>asterids</taxon>
        <taxon>campanulids</taxon>
        <taxon>Asterales</taxon>
        <taxon>Asteraceae</taxon>
        <taxon>Cichorioideae</taxon>
        <taxon>Cichorieae</taxon>
        <taxon>Lactucinae</taxon>
        <taxon>Lactuca</taxon>
    </lineage>
</organism>